<dbReference type="Pfam" id="PF01177">
    <property type="entry name" value="Asp_Glu_race"/>
    <property type="match status" value="1"/>
</dbReference>
<evidence type="ECO:0000256" key="1">
    <source>
        <dbReference type="ARBA" id="ARBA00038414"/>
    </source>
</evidence>
<evidence type="ECO:0000313" key="3">
    <source>
        <dbReference type="Proteomes" id="UP000281547"/>
    </source>
</evidence>
<gene>
    <name evidence="2" type="ORF">EMQ25_14075</name>
</gene>
<reference evidence="2 3" key="1">
    <citation type="journal article" date="2016" name="Int. J. Syst. Evol. Microbiol.">
        <title>Arsenicitalea aurantiaca gen. nov., sp. nov., a new member of the family Hyphomicrobiaceae, isolated from high-arsenic sediment.</title>
        <authorList>
            <person name="Mu Y."/>
            <person name="Zhou L."/>
            <person name="Zeng X.C."/>
            <person name="Liu L."/>
            <person name="Pan Y."/>
            <person name="Chen X."/>
            <person name="Wang J."/>
            <person name="Li S."/>
            <person name="Li W.J."/>
            <person name="Wang Y."/>
        </authorList>
    </citation>
    <scope>NUCLEOTIDE SEQUENCE [LARGE SCALE GENOMIC DNA]</scope>
    <source>
        <strain evidence="2 3">42-50</strain>
    </source>
</reference>
<comment type="caution">
    <text evidence="2">The sequence shown here is derived from an EMBL/GenBank/DDBJ whole genome shotgun (WGS) entry which is preliminary data.</text>
</comment>
<dbReference type="InterPro" id="IPR053714">
    <property type="entry name" value="Iso_Racemase_Enz_sf"/>
</dbReference>
<dbReference type="GO" id="GO:0047661">
    <property type="term" value="F:amino-acid racemase activity"/>
    <property type="evidence" value="ECO:0007669"/>
    <property type="project" value="InterPro"/>
</dbReference>
<dbReference type="AlphaFoldDB" id="A0A433X5B5"/>
<proteinExistence type="inferred from homology"/>
<sequence length="218" mass="23298">MNTHRLAVLHTVGGLVERFKPMIAGRYPELDTFHMLDESLLQDLMRHGPSEGITERVKLHVEAAERAGATLLLFTCSSTSPAVDAIRPKTTLPIVKIDDAMAARAVTSGSRIGIMCTTNSTVSASRALIEQHAQWAGRSVAVETDLAGDAFKALSAGDRGTHDAIVSERAQALAARSDVLVLAQASMAHLRDALAEQCEVPVLASPELCVDDLGNHLR</sequence>
<name>A0A433X5B5_9HYPH</name>
<comment type="similarity">
    <text evidence="1">Belongs to the HyuE racemase family.</text>
</comment>
<dbReference type="InterPro" id="IPR015942">
    <property type="entry name" value="Asp/Glu/hydantoin_racemase"/>
</dbReference>
<dbReference type="OrthoDB" id="978447at2"/>
<dbReference type="RefSeq" id="WP_127189242.1">
    <property type="nucleotide sequence ID" value="NZ_RZNJ01000005.1"/>
</dbReference>
<evidence type="ECO:0000313" key="2">
    <source>
        <dbReference type="EMBL" id="RUT29252.1"/>
    </source>
</evidence>
<accession>A0A433X5B5</accession>
<dbReference type="Proteomes" id="UP000281547">
    <property type="component" value="Unassembled WGS sequence"/>
</dbReference>
<organism evidence="2 3">
    <name type="scientific">Arsenicitalea aurantiaca</name>
    <dbReference type="NCBI Taxonomy" id="1783274"/>
    <lineage>
        <taxon>Bacteria</taxon>
        <taxon>Pseudomonadati</taxon>
        <taxon>Pseudomonadota</taxon>
        <taxon>Alphaproteobacteria</taxon>
        <taxon>Hyphomicrobiales</taxon>
        <taxon>Devosiaceae</taxon>
        <taxon>Arsenicitalea</taxon>
    </lineage>
</organism>
<dbReference type="Gene3D" id="3.40.50.12500">
    <property type="match status" value="1"/>
</dbReference>
<keyword evidence="3" id="KW-1185">Reference proteome</keyword>
<dbReference type="EMBL" id="RZNJ01000005">
    <property type="protein sequence ID" value="RUT29252.1"/>
    <property type="molecule type" value="Genomic_DNA"/>
</dbReference>
<protein>
    <submittedName>
        <fullName evidence="2">Asp/Glu/hydantoin racemase</fullName>
    </submittedName>
</protein>